<evidence type="ECO:0000313" key="19">
    <source>
        <dbReference type="EMBL" id="SSX24085.1"/>
    </source>
</evidence>
<gene>
    <name evidence="18" type="primary">CSON010263</name>
</gene>
<protein>
    <recommendedName>
        <fullName evidence="3">Zinc finger protein 830</fullName>
    </recommendedName>
    <alternativeName>
        <fullName evidence="14">Coiled-coil domain-containing protein 16</fullName>
    </alternativeName>
</protein>
<proteinExistence type="predicted"/>
<dbReference type="InterPro" id="IPR036236">
    <property type="entry name" value="Znf_C2H2_sf"/>
</dbReference>
<keyword evidence="6" id="KW-0132">Cell division</keyword>
<reference evidence="19" key="2">
    <citation type="submission" date="2018-07" db="EMBL/GenBank/DDBJ databases">
        <authorList>
            <person name="Quirk P.G."/>
            <person name="Krulwich T.A."/>
        </authorList>
    </citation>
    <scope>NUCLEOTIDE SEQUENCE</scope>
</reference>
<evidence type="ECO:0000256" key="13">
    <source>
        <dbReference type="ARBA" id="ARBA00023306"/>
    </source>
</evidence>
<dbReference type="Pfam" id="PF23406">
    <property type="entry name" value="ZNF380_CC"/>
    <property type="match status" value="1"/>
</dbReference>
<dbReference type="PANTHER" id="PTHR13278:SF0">
    <property type="entry name" value="ZINC FINGER PROTEIN 830"/>
    <property type="match status" value="1"/>
</dbReference>
<keyword evidence="13" id="KW-0131">Cell cycle</keyword>
<organism evidence="18">
    <name type="scientific">Culicoides sonorensis</name>
    <name type="common">Biting midge</name>
    <dbReference type="NCBI Taxonomy" id="179676"/>
    <lineage>
        <taxon>Eukaryota</taxon>
        <taxon>Metazoa</taxon>
        <taxon>Ecdysozoa</taxon>
        <taxon>Arthropoda</taxon>
        <taxon>Hexapoda</taxon>
        <taxon>Insecta</taxon>
        <taxon>Pterygota</taxon>
        <taxon>Neoptera</taxon>
        <taxon>Endopterygota</taxon>
        <taxon>Diptera</taxon>
        <taxon>Nematocera</taxon>
        <taxon>Chironomoidea</taxon>
        <taxon>Ceratopogonidae</taxon>
        <taxon>Ceratopogoninae</taxon>
        <taxon>Culicoides</taxon>
        <taxon>Monoculicoides</taxon>
    </lineage>
</organism>
<keyword evidence="4" id="KW-0158">Chromosome</keyword>
<feature type="region of interest" description="Disordered" evidence="15">
    <location>
        <begin position="250"/>
        <end position="270"/>
    </location>
</feature>
<dbReference type="GO" id="GO:0008270">
    <property type="term" value="F:zinc ion binding"/>
    <property type="evidence" value="ECO:0007669"/>
    <property type="project" value="UniProtKB-KW"/>
</dbReference>
<dbReference type="EMBL" id="UFQT01000413">
    <property type="protein sequence ID" value="SSX24085.1"/>
    <property type="molecule type" value="Genomic_DNA"/>
</dbReference>
<evidence type="ECO:0000256" key="14">
    <source>
        <dbReference type="ARBA" id="ARBA00030672"/>
    </source>
</evidence>
<feature type="domain" description="Zinc finger double-stranded RNA binding" evidence="16">
    <location>
        <begin position="38"/>
        <end position="63"/>
    </location>
</feature>
<dbReference type="GO" id="GO:0033260">
    <property type="term" value="P:nuclear DNA replication"/>
    <property type="evidence" value="ECO:0007669"/>
    <property type="project" value="TreeGrafter"/>
</dbReference>
<dbReference type="OMA" id="WIRFQRE"/>
<name>A0A336KRZ7_CULSO</name>
<evidence type="ECO:0000256" key="9">
    <source>
        <dbReference type="ARBA" id="ARBA00022776"/>
    </source>
</evidence>
<evidence type="ECO:0000256" key="6">
    <source>
        <dbReference type="ARBA" id="ARBA00022618"/>
    </source>
</evidence>
<dbReference type="AlphaFoldDB" id="A0A336KRZ7"/>
<evidence type="ECO:0000256" key="3">
    <source>
        <dbReference type="ARBA" id="ARBA00017358"/>
    </source>
</evidence>
<feature type="compositionally biased region" description="Acidic residues" evidence="15">
    <location>
        <begin position="261"/>
        <end position="270"/>
    </location>
</feature>
<evidence type="ECO:0000256" key="2">
    <source>
        <dbReference type="ARBA" id="ARBA00004324"/>
    </source>
</evidence>
<comment type="subcellular location">
    <subcellularLocation>
        <location evidence="1">Chromosome</location>
    </subcellularLocation>
    <subcellularLocation>
        <location evidence="2">Nucleus speckle</location>
    </subcellularLocation>
</comment>
<dbReference type="GO" id="GO:0033314">
    <property type="term" value="P:mitotic DNA replication checkpoint signaling"/>
    <property type="evidence" value="ECO:0007669"/>
    <property type="project" value="TreeGrafter"/>
</dbReference>
<sequence length="283" mass="33211">MSSSFRLRRMIKEQKSSTKEVIQHRIDSPFAKYQDGELRCIVCDSVVRSEKAWPVHVNSKKHKDNIALAKELKEKVKSLPIKVDRPPAFKRPGTPPPQVVSQPVKKLKGILKNSNSKKDDDDEESEVSEKVYIDKSLVNINRNSNKIDKMEEDTQNAPSNELPDGFFDNPREDAKAHHREFKDPNDEEWERFQKEIKDAQSQSMQIINEEQEELTSERQIDEIDEQMRIWSRVLDLEKKKEQVVEKIHTEKMEVQEKDSESSDSDLNEDEIDEYLDWRAKKLH</sequence>
<feature type="compositionally biased region" description="Basic and acidic residues" evidence="15">
    <location>
        <begin position="250"/>
        <end position="260"/>
    </location>
</feature>
<dbReference type="Pfam" id="PF12171">
    <property type="entry name" value="zf-C2H2_jaz"/>
    <property type="match status" value="1"/>
</dbReference>
<dbReference type="GO" id="GO:0003676">
    <property type="term" value="F:nucleic acid binding"/>
    <property type="evidence" value="ECO:0007669"/>
    <property type="project" value="InterPro"/>
</dbReference>
<keyword evidence="7" id="KW-0479">Metal-binding</keyword>
<evidence type="ECO:0000256" key="1">
    <source>
        <dbReference type="ARBA" id="ARBA00004286"/>
    </source>
</evidence>
<feature type="domain" description="ZNF380 coiled-coil" evidence="17">
    <location>
        <begin position="162"/>
        <end position="242"/>
    </location>
</feature>
<keyword evidence="8" id="KW-0863">Zinc-finger</keyword>
<feature type="region of interest" description="Disordered" evidence="15">
    <location>
        <begin position="82"/>
        <end position="128"/>
    </location>
</feature>
<evidence type="ECO:0000256" key="5">
    <source>
        <dbReference type="ARBA" id="ARBA00022473"/>
    </source>
</evidence>
<dbReference type="GO" id="GO:0005681">
    <property type="term" value="C:spliceosomal complex"/>
    <property type="evidence" value="ECO:0007669"/>
    <property type="project" value="InterPro"/>
</dbReference>
<dbReference type="PANTHER" id="PTHR13278">
    <property type="entry name" value="ZINC FINGER PROTEIN 830"/>
    <property type="match status" value="1"/>
</dbReference>
<dbReference type="InterPro" id="IPR040050">
    <property type="entry name" value="ZNF830-like"/>
</dbReference>
<evidence type="ECO:0000256" key="11">
    <source>
        <dbReference type="ARBA" id="ARBA00023054"/>
    </source>
</evidence>
<evidence type="ECO:0000256" key="12">
    <source>
        <dbReference type="ARBA" id="ARBA00023242"/>
    </source>
</evidence>
<dbReference type="VEuPathDB" id="VectorBase:CSON010263"/>
<dbReference type="GO" id="GO:0044773">
    <property type="term" value="P:mitotic DNA damage checkpoint signaling"/>
    <property type="evidence" value="ECO:0007669"/>
    <property type="project" value="TreeGrafter"/>
</dbReference>
<evidence type="ECO:0000256" key="7">
    <source>
        <dbReference type="ARBA" id="ARBA00022723"/>
    </source>
</evidence>
<evidence type="ECO:0000256" key="10">
    <source>
        <dbReference type="ARBA" id="ARBA00022833"/>
    </source>
</evidence>
<accession>A0A336KRZ7</accession>
<evidence type="ECO:0000259" key="16">
    <source>
        <dbReference type="Pfam" id="PF12171"/>
    </source>
</evidence>
<evidence type="ECO:0000256" key="15">
    <source>
        <dbReference type="SAM" id="MobiDB-lite"/>
    </source>
</evidence>
<evidence type="ECO:0000256" key="4">
    <source>
        <dbReference type="ARBA" id="ARBA00022454"/>
    </source>
</evidence>
<keyword evidence="5" id="KW-0217">Developmental protein</keyword>
<keyword evidence="12" id="KW-0539">Nucleus</keyword>
<dbReference type="InterPro" id="IPR022755">
    <property type="entry name" value="Znf_C2H2_jaz"/>
</dbReference>
<evidence type="ECO:0000259" key="17">
    <source>
        <dbReference type="Pfam" id="PF23406"/>
    </source>
</evidence>
<dbReference type="InterPro" id="IPR059039">
    <property type="entry name" value="ZNF380_CC"/>
</dbReference>
<keyword evidence="9" id="KW-0498">Mitosis</keyword>
<evidence type="ECO:0000256" key="8">
    <source>
        <dbReference type="ARBA" id="ARBA00022771"/>
    </source>
</evidence>
<dbReference type="SUPFAM" id="SSF57667">
    <property type="entry name" value="beta-beta-alpha zinc fingers"/>
    <property type="match status" value="1"/>
</dbReference>
<keyword evidence="11" id="KW-0175">Coiled coil</keyword>
<dbReference type="EMBL" id="UFQS01000413">
    <property type="protein sequence ID" value="SSX03720.1"/>
    <property type="molecule type" value="Genomic_DNA"/>
</dbReference>
<keyword evidence="10" id="KW-0862">Zinc</keyword>
<reference evidence="18" key="1">
    <citation type="submission" date="2018-04" db="EMBL/GenBank/DDBJ databases">
        <authorList>
            <person name="Go L.Y."/>
            <person name="Mitchell J.A."/>
        </authorList>
    </citation>
    <scope>NUCLEOTIDE SEQUENCE</scope>
    <source>
        <tissue evidence="18">Whole organism</tissue>
    </source>
</reference>
<dbReference type="Gene3D" id="3.30.160.60">
    <property type="entry name" value="Classic Zinc Finger"/>
    <property type="match status" value="1"/>
</dbReference>
<evidence type="ECO:0000313" key="18">
    <source>
        <dbReference type="EMBL" id="SSX03720.1"/>
    </source>
</evidence>